<keyword evidence="2" id="KW-1185">Reference proteome</keyword>
<dbReference type="OrthoDB" id="5975812at2"/>
<evidence type="ECO:0000313" key="2">
    <source>
        <dbReference type="Proteomes" id="UP000286954"/>
    </source>
</evidence>
<evidence type="ECO:0000313" key="1">
    <source>
        <dbReference type="EMBL" id="AZU04047.1"/>
    </source>
</evidence>
<accession>A0A3T0E9Z8</accession>
<proteinExistence type="predicted"/>
<dbReference type="Pfam" id="PF20531">
    <property type="entry name" value="DUF6746"/>
    <property type="match status" value="1"/>
</dbReference>
<dbReference type="Proteomes" id="UP000286954">
    <property type="component" value="Chromosome"/>
</dbReference>
<protein>
    <submittedName>
        <fullName evidence="1">Uncharacterized protein</fullName>
    </submittedName>
</protein>
<organism evidence="1 2">
    <name type="scientific">Glycocaulis alkaliphilus</name>
    <dbReference type="NCBI Taxonomy" id="1434191"/>
    <lineage>
        <taxon>Bacteria</taxon>
        <taxon>Pseudomonadati</taxon>
        <taxon>Pseudomonadota</taxon>
        <taxon>Alphaproteobacteria</taxon>
        <taxon>Maricaulales</taxon>
        <taxon>Maricaulaceae</taxon>
        <taxon>Glycocaulis</taxon>
    </lineage>
</organism>
<gene>
    <name evidence="1" type="ORF">X907_1514</name>
</gene>
<reference evidence="1 2" key="1">
    <citation type="submission" date="2016-12" db="EMBL/GenBank/DDBJ databases">
        <title>The genome of dimorphic prosthecate Glycocaulis alkaliphilus 6b-8t, isolated from crude oil dictates its adaptability in petroleum environments.</title>
        <authorList>
            <person name="Wu X.-L."/>
            <person name="Geng S."/>
        </authorList>
    </citation>
    <scope>NUCLEOTIDE SEQUENCE [LARGE SCALE GENOMIC DNA]</scope>
    <source>
        <strain evidence="1 2">6B-8</strain>
    </source>
</reference>
<name>A0A3T0E9Z8_9PROT</name>
<dbReference type="InterPro" id="IPR046634">
    <property type="entry name" value="DUF6746"/>
</dbReference>
<dbReference type="KEGG" id="gak:X907_1514"/>
<dbReference type="EMBL" id="CP018911">
    <property type="protein sequence ID" value="AZU04047.1"/>
    <property type="molecule type" value="Genomic_DNA"/>
</dbReference>
<dbReference type="AlphaFoldDB" id="A0A3T0E9Z8"/>
<dbReference type="RefSeq" id="WP_127566754.1">
    <property type="nucleotide sequence ID" value="NZ_BMFB01000003.1"/>
</dbReference>
<sequence>MKSLVVAAFCAALVLSPAAHGDDDGHFEGLASETLEEAVANLRSHTALLEARLSGDVDQEAMMDIHELSYTLENAVERLSAEIARLADVLEEVHLASEQWDDETVRTQGAVFVDGVRTVLPE</sequence>